<reference evidence="11 12" key="1">
    <citation type="submission" date="2019-02" db="EMBL/GenBank/DDBJ databases">
        <title>Halieaceae_genomes.</title>
        <authorList>
            <person name="Li S.-H."/>
        </authorList>
    </citation>
    <scope>NUCLEOTIDE SEQUENCE [LARGE SCALE GENOMIC DNA]</scope>
    <source>
        <strain evidence="11 12">JH123</strain>
    </source>
</reference>
<dbReference type="SUPFAM" id="SSF47203">
    <property type="entry name" value="Acyl-CoA dehydrogenase C-terminal domain-like"/>
    <property type="match status" value="1"/>
</dbReference>
<keyword evidence="12" id="KW-1185">Reference proteome</keyword>
<gene>
    <name evidence="11" type="ORF">E0F26_07120</name>
</gene>
<dbReference type="Pfam" id="PF02771">
    <property type="entry name" value="Acyl-CoA_dh_N"/>
    <property type="match status" value="1"/>
</dbReference>
<evidence type="ECO:0000256" key="7">
    <source>
        <dbReference type="RuleBase" id="RU362125"/>
    </source>
</evidence>
<dbReference type="InterPro" id="IPR036250">
    <property type="entry name" value="AcylCo_DH-like_C"/>
</dbReference>
<dbReference type="InterPro" id="IPR009100">
    <property type="entry name" value="AcylCoA_DH/oxidase_NM_dom_sf"/>
</dbReference>
<comment type="subunit">
    <text evidence="3">Homodimer.</text>
</comment>
<dbReference type="Proteomes" id="UP001317963">
    <property type="component" value="Chromosome"/>
</dbReference>
<evidence type="ECO:0000259" key="10">
    <source>
        <dbReference type="Pfam" id="PF02771"/>
    </source>
</evidence>
<dbReference type="InterPro" id="IPR037069">
    <property type="entry name" value="AcylCoA_DH/ox_N_sf"/>
</dbReference>
<dbReference type="Pfam" id="PF02770">
    <property type="entry name" value="Acyl-CoA_dh_M"/>
    <property type="match status" value="1"/>
</dbReference>
<dbReference type="Pfam" id="PF00441">
    <property type="entry name" value="Acyl-CoA_dh_1"/>
    <property type="match status" value="1"/>
</dbReference>
<dbReference type="PANTHER" id="PTHR48083:SF13">
    <property type="entry name" value="ACYL-COA DEHYDROGENASE FAMILY MEMBER 11"/>
    <property type="match status" value="1"/>
</dbReference>
<feature type="domain" description="Acyl-CoA dehydrogenase/oxidase C-terminal" evidence="8">
    <location>
        <begin position="250"/>
        <end position="396"/>
    </location>
</feature>
<dbReference type="EMBL" id="CP036501">
    <property type="protein sequence ID" value="UZP74522.1"/>
    <property type="molecule type" value="Genomic_DNA"/>
</dbReference>
<evidence type="ECO:0000259" key="9">
    <source>
        <dbReference type="Pfam" id="PF02770"/>
    </source>
</evidence>
<evidence type="ECO:0000259" key="8">
    <source>
        <dbReference type="Pfam" id="PF00441"/>
    </source>
</evidence>
<feature type="domain" description="Acyl-CoA oxidase/dehydrogenase middle" evidence="9">
    <location>
        <begin position="135"/>
        <end position="217"/>
    </location>
</feature>
<dbReference type="InterPro" id="IPR006091">
    <property type="entry name" value="Acyl-CoA_Oxase/DH_mid-dom"/>
</dbReference>
<sequence>MGFELNDRVMGLNVQLQAFMDKHIYPREHDWHEWCLDQDNLWVTPPWFDELRELAKAEGLWNLFLPREYAPWSPGLSNVEIAPLFETMSKVLWAQPVFNCNAPDRGNMEVLAKYGTEAQQKQWLDPLLAGEIRSAYAMTEPQVASSDATNMELEITRDGDEYVLNGRKWWTTGAINPRCKIMLVMGKSNPENPRHRQHSTILVPRDTPGITLVRPLRVFDSLHSPGGEAELLFENVRVPVTNMIKGEGCGFEIAQGRLGPGRFQYAMGLVGMAQRCLELMCARAEERVAFGEPLIKKTSVQHEIARCRCDIEQARLLTLQAAHVMDTEGMTAARPYISMVKIVAPNMAQQVADRAMQVFGGMGVSQDTLIPDVFTLARFSRIADGPDEVHMSQLGKMTARELNES</sequence>
<dbReference type="InterPro" id="IPR009075">
    <property type="entry name" value="AcylCo_DH/oxidase_C"/>
</dbReference>
<evidence type="ECO:0000313" key="11">
    <source>
        <dbReference type="EMBL" id="UZP74522.1"/>
    </source>
</evidence>
<comment type="similarity">
    <text evidence="2 7">Belongs to the acyl-CoA dehydrogenase family.</text>
</comment>
<dbReference type="PANTHER" id="PTHR48083">
    <property type="entry name" value="MEDIUM-CHAIN SPECIFIC ACYL-COA DEHYDROGENASE, MITOCHONDRIAL-RELATED"/>
    <property type="match status" value="1"/>
</dbReference>
<evidence type="ECO:0000256" key="6">
    <source>
        <dbReference type="ARBA" id="ARBA00023002"/>
    </source>
</evidence>
<evidence type="ECO:0000313" key="12">
    <source>
        <dbReference type="Proteomes" id="UP001317963"/>
    </source>
</evidence>
<keyword evidence="6 7" id="KW-0560">Oxidoreductase</keyword>
<dbReference type="RefSeq" id="WP_279240974.1">
    <property type="nucleotide sequence ID" value="NZ_CP036501.1"/>
</dbReference>
<evidence type="ECO:0000256" key="1">
    <source>
        <dbReference type="ARBA" id="ARBA00001974"/>
    </source>
</evidence>
<keyword evidence="5 7" id="KW-0274">FAD</keyword>
<comment type="cofactor">
    <cofactor evidence="1 7">
        <name>FAD</name>
        <dbReference type="ChEBI" id="CHEBI:57692"/>
    </cofactor>
</comment>
<dbReference type="InterPro" id="IPR050741">
    <property type="entry name" value="Acyl-CoA_dehydrogenase"/>
</dbReference>
<protein>
    <submittedName>
        <fullName evidence="11">Acyl-CoA dehydrogenase</fullName>
    </submittedName>
</protein>
<evidence type="ECO:0000256" key="3">
    <source>
        <dbReference type="ARBA" id="ARBA00011738"/>
    </source>
</evidence>
<dbReference type="Gene3D" id="1.10.540.10">
    <property type="entry name" value="Acyl-CoA dehydrogenase/oxidase, N-terminal domain"/>
    <property type="match status" value="1"/>
</dbReference>
<feature type="domain" description="Acyl-CoA dehydrogenase/oxidase N-terminal" evidence="10">
    <location>
        <begin position="16"/>
        <end position="131"/>
    </location>
</feature>
<evidence type="ECO:0000256" key="5">
    <source>
        <dbReference type="ARBA" id="ARBA00022827"/>
    </source>
</evidence>
<evidence type="ECO:0000256" key="2">
    <source>
        <dbReference type="ARBA" id="ARBA00009347"/>
    </source>
</evidence>
<keyword evidence="4 7" id="KW-0285">Flavoprotein</keyword>
<dbReference type="SUPFAM" id="SSF56645">
    <property type="entry name" value="Acyl-CoA dehydrogenase NM domain-like"/>
    <property type="match status" value="1"/>
</dbReference>
<dbReference type="InterPro" id="IPR013786">
    <property type="entry name" value="AcylCoA_DH/ox_N"/>
</dbReference>
<proteinExistence type="inferred from homology"/>
<dbReference type="Gene3D" id="2.40.110.10">
    <property type="entry name" value="Butyryl-CoA Dehydrogenase, subunit A, domain 2"/>
    <property type="match status" value="1"/>
</dbReference>
<dbReference type="InterPro" id="IPR046373">
    <property type="entry name" value="Acyl-CoA_Oxase/DH_mid-dom_sf"/>
</dbReference>
<accession>A0ABY6Q5J5</accession>
<dbReference type="Gene3D" id="1.20.140.10">
    <property type="entry name" value="Butyryl-CoA Dehydrogenase, subunit A, domain 3"/>
    <property type="match status" value="1"/>
</dbReference>
<evidence type="ECO:0000256" key="4">
    <source>
        <dbReference type="ARBA" id="ARBA00022630"/>
    </source>
</evidence>
<name>A0ABY6Q5J5_9GAMM</name>
<organism evidence="11 12">
    <name type="scientific">Candidatus Paraluminiphilus aquimaris</name>
    <dbReference type="NCBI Taxonomy" id="2518994"/>
    <lineage>
        <taxon>Bacteria</taxon>
        <taxon>Pseudomonadati</taxon>
        <taxon>Pseudomonadota</taxon>
        <taxon>Gammaproteobacteria</taxon>
        <taxon>Cellvibrionales</taxon>
        <taxon>Halieaceae</taxon>
        <taxon>Candidatus Paraluminiphilus</taxon>
    </lineage>
</organism>